<dbReference type="eggNOG" id="ENOG502SHQD">
    <property type="taxonomic scope" value="Eukaryota"/>
</dbReference>
<dbReference type="EMBL" id="JELW01000077">
    <property type="protein sequence ID" value="EXU95503.1"/>
    <property type="molecule type" value="Genomic_DNA"/>
</dbReference>
<feature type="signal peptide" evidence="1">
    <location>
        <begin position="1"/>
        <end position="17"/>
    </location>
</feature>
<dbReference type="AlphaFoldDB" id="A0A0A1UMI5"/>
<accession>A0A0A1UMI5</accession>
<dbReference type="PANTHER" id="PTHR38850:SF2">
    <property type="entry name" value="CERATO-PLATANIN"/>
    <property type="match status" value="1"/>
</dbReference>
<dbReference type="Proteomes" id="UP000030151">
    <property type="component" value="Unassembled WGS sequence"/>
</dbReference>
<evidence type="ECO:0000313" key="3">
    <source>
        <dbReference type="Proteomes" id="UP000030151"/>
    </source>
</evidence>
<feature type="chain" id="PRO_5001980684" description="Cerato-platanin" evidence="1">
    <location>
        <begin position="18"/>
        <end position="217"/>
    </location>
</feature>
<dbReference type="OrthoDB" id="5370830at2759"/>
<protein>
    <recommendedName>
        <fullName evidence="4">Cerato-platanin</fullName>
    </recommendedName>
</protein>
<gene>
    <name evidence="2" type="ORF">X797_011416</name>
</gene>
<sequence>MLAVVSVLFFYTASVAAALSTKQALTAGITPHVEYSSSVGVIGCKINTSRVAYWPDDVDCNDICVEVSYGGRSVHLLKIDKSTGAHDVSYDAWNYLVYGKSAKEEPHMGGAVEMQYQFVPADRCKPLLFDGKLALSAPNSMGYVGHCLMEENSWVARNYELINIFDSTCHLGWNEVCTLDMDVSKQPACPNTLGEALPLAGLAVTNIEYGTGKDIKA</sequence>
<comment type="caution">
    <text evidence="2">The sequence shown here is derived from an EMBL/GenBank/DDBJ whole genome shotgun (WGS) entry which is preliminary data.</text>
</comment>
<evidence type="ECO:0008006" key="4">
    <source>
        <dbReference type="Google" id="ProtNLM"/>
    </source>
</evidence>
<evidence type="ECO:0000313" key="2">
    <source>
        <dbReference type="EMBL" id="EXU95503.1"/>
    </source>
</evidence>
<name>A0A0A1UMI5_9HYPO</name>
<proteinExistence type="predicted"/>
<dbReference type="HOGENOM" id="CLU_083928_1_0_1"/>
<dbReference type="PANTHER" id="PTHR38850">
    <property type="entry name" value="CERATO-PLATANIN"/>
    <property type="match status" value="1"/>
</dbReference>
<evidence type="ECO:0000256" key="1">
    <source>
        <dbReference type="SAM" id="SignalP"/>
    </source>
</evidence>
<organism evidence="2 3">
    <name type="scientific">Metarhizium robertsii</name>
    <dbReference type="NCBI Taxonomy" id="568076"/>
    <lineage>
        <taxon>Eukaryota</taxon>
        <taxon>Fungi</taxon>
        <taxon>Dikarya</taxon>
        <taxon>Ascomycota</taxon>
        <taxon>Pezizomycotina</taxon>
        <taxon>Sordariomycetes</taxon>
        <taxon>Hypocreomycetidae</taxon>
        <taxon>Hypocreales</taxon>
        <taxon>Clavicipitaceae</taxon>
        <taxon>Metarhizium</taxon>
    </lineage>
</organism>
<reference evidence="2 3" key="1">
    <citation type="submission" date="2014-02" db="EMBL/GenBank/DDBJ databases">
        <title>The genome sequence of the entomopathogenic fungus Metarhizium robertsii ARSEF 2575.</title>
        <authorList>
            <person name="Giuliano Garisto Donzelli B."/>
            <person name="Roe B.A."/>
            <person name="Macmil S.L."/>
            <person name="Krasnoff S.B."/>
            <person name="Gibson D.M."/>
        </authorList>
    </citation>
    <scope>NUCLEOTIDE SEQUENCE [LARGE SCALE GENOMIC DNA]</scope>
    <source>
        <strain evidence="2 3">ARSEF 2575</strain>
    </source>
</reference>
<keyword evidence="1" id="KW-0732">Signal</keyword>